<evidence type="ECO:0000256" key="2">
    <source>
        <dbReference type="ARBA" id="ARBA00022692"/>
    </source>
</evidence>
<evidence type="ECO:0000256" key="5">
    <source>
        <dbReference type="SAM" id="Phobius"/>
    </source>
</evidence>
<organism evidence="7 8">
    <name type="scientific">Mycena rosella</name>
    <name type="common">Pink bonnet</name>
    <name type="synonym">Agaricus rosellus</name>
    <dbReference type="NCBI Taxonomy" id="1033263"/>
    <lineage>
        <taxon>Eukaryota</taxon>
        <taxon>Fungi</taxon>
        <taxon>Dikarya</taxon>
        <taxon>Basidiomycota</taxon>
        <taxon>Agaricomycotina</taxon>
        <taxon>Agaricomycetes</taxon>
        <taxon>Agaricomycetidae</taxon>
        <taxon>Agaricales</taxon>
        <taxon>Marasmiineae</taxon>
        <taxon>Mycenaceae</taxon>
        <taxon>Mycena</taxon>
    </lineage>
</organism>
<keyword evidence="4 5" id="KW-0472">Membrane</keyword>
<name>A0AAD7DLA7_MYCRO</name>
<dbReference type="Proteomes" id="UP001221757">
    <property type="component" value="Unassembled WGS sequence"/>
</dbReference>
<evidence type="ECO:0000259" key="6">
    <source>
        <dbReference type="Pfam" id="PF13813"/>
    </source>
</evidence>
<dbReference type="GO" id="GO:0016020">
    <property type="term" value="C:membrane"/>
    <property type="evidence" value="ECO:0007669"/>
    <property type="project" value="UniProtKB-SubCell"/>
</dbReference>
<accession>A0AAD7DLA7</accession>
<feature type="transmembrane region" description="Helical" evidence="5">
    <location>
        <begin position="103"/>
        <end position="120"/>
    </location>
</feature>
<feature type="transmembrane region" description="Helical" evidence="5">
    <location>
        <begin position="62"/>
        <end position="83"/>
    </location>
</feature>
<protein>
    <recommendedName>
        <fullName evidence="6">Wax synthase domain-containing protein</fullName>
    </recommendedName>
</protein>
<dbReference type="EMBL" id="JARKIE010000042">
    <property type="protein sequence ID" value="KAJ7694419.1"/>
    <property type="molecule type" value="Genomic_DNA"/>
</dbReference>
<keyword evidence="8" id="KW-1185">Reference proteome</keyword>
<evidence type="ECO:0000313" key="7">
    <source>
        <dbReference type="EMBL" id="KAJ7694419.1"/>
    </source>
</evidence>
<dbReference type="AlphaFoldDB" id="A0AAD7DLA7"/>
<keyword evidence="3 5" id="KW-1133">Transmembrane helix</keyword>
<evidence type="ECO:0000313" key="8">
    <source>
        <dbReference type="Proteomes" id="UP001221757"/>
    </source>
</evidence>
<gene>
    <name evidence="7" type="ORF">B0H17DRAFT_1199286</name>
</gene>
<comment type="subcellular location">
    <subcellularLocation>
        <location evidence="1">Membrane</location>
        <topology evidence="1">Multi-pass membrane protein</topology>
    </subcellularLocation>
</comment>
<reference evidence="7" key="1">
    <citation type="submission" date="2023-03" db="EMBL/GenBank/DDBJ databases">
        <title>Massive genome expansion in bonnet fungi (Mycena s.s.) driven by repeated elements and novel gene families across ecological guilds.</title>
        <authorList>
            <consortium name="Lawrence Berkeley National Laboratory"/>
            <person name="Harder C.B."/>
            <person name="Miyauchi S."/>
            <person name="Viragh M."/>
            <person name="Kuo A."/>
            <person name="Thoen E."/>
            <person name="Andreopoulos B."/>
            <person name="Lu D."/>
            <person name="Skrede I."/>
            <person name="Drula E."/>
            <person name="Henrissat B."/>
            <person name="Morin E."/>
            <person name="Kohler A."/>
            <person name="Barry K."/>
            <person name="LaButti K."/>
            <person name="Morin E."/>
            <person name="Salamov A."/>
            <person name="Lipzen A."/>
            <person name="Mereny Z."/>
            <person name="Hegedus B."/>
            <person name="Baldrian P."/>
            <person name="Stursova M."/>
            <person name="Weitz H."/>
            <person name="Taylor A."/>
            <person name="Grigoriev I.V."/>
            <person name="Nagy L.G."/>
            <person name="Martin F."/>
            <person name="Kauserud H."/>
        </authorList>
    </citation>
    <scope>NUCLEOTIDE SEQUENCE</scope>
    <source>
        <strain evidence="7">CBHHK067</strain>
    </source>
</reference>
<dbReference type="Pfam" id="PF13813">
    <property type="entry name" value="MBOAT_2"/>
    <property type="match status" value="1"/>
</dbReference>
<feature type="domain" description="Wax synthase" evidence="6">
    <location>
        <begin position="8"/>
        <end position="68"/>
    </location>
</feature>
<comment type="caution">
    <text evidence="7">The sequence shown here is derived from an EMBL/GenBank/DDBJ whole genome shotgun (WGS) entry which is preliminary data.</text>
</comment>
<evidence type="ECO:0000256" key="1">
    <source>
        <dbReference type="ARBA" id="ARBA00004141"/>
    </source>
</evidence>
<evidence type="ECO:0000256" key="3">
    <source>
        <dbReference type="ARBA" id="ARBA00022989"/>
    </source>
</evidence>
<dbReference type="InterPro" id="IPR032805">
    <property type="entry name" value="Wax_synthase_dom"/>
</dbReference>
<evidence type="ECO:0000256" key="4">
    <source>
        <dbReference type="ARBA" id="ARBA00023136"/>
    </source>
</evidence>
<proteinExistence type="predicted"/>
<keyword evidence="2 5" id="KW-0812">Transmembrane</keyword>
<sequence>MASNVAPSQPLTTHARRLATALRLAPGSTTTRVVQNFVVFLLSGLMHHAAEFAVARTWSGGALLFFALQPLVILLGSALIVLFKARIGVESPLAPTFFLLLKALGYVWTLAWFTLTLPLWQDSLIHGEMMDRRLPAEVNLVEVIWRGIRETQGEVIDKVDL</sequence>